<dbReference type="AlphaFoldDB" id="A0A6H1ZS07"/>
<evidence type="ECO:0008006" key="3">
    <source>
        <dbReference type="Google" id="ProtNLM"/>
    </source>
</evidence>
<sequence>MSNTVPELTKVGILKETEWGTSVNGTGGNYLFIPVEPPDLKEEIENIVDSNPRGVLGMDFETYAGMRKVTGTLKGPVYCSSNATGTSPGSSFAHIMRAFFGGDDSAIINAGSTFYHHEFYTAGTPGSISIAVEDDLTNATTNTVPVYAGCMIPKLTLSFNSSEGLLTWDAEVVGQRQTFLGTTSNPVYAANSMSADYSGEAMLGYQASVHYGTAALNPAATTGKLISAEIVFEREIDLKVGAANQNWPNIRAVRPTRVTFSAVMELQTYADVWKYSKNTPDAAPINSDFTDNQEAWTFRFCTDRTVSTATTEAGLNTALGAGESCLDIRLHTVSYGEEPLVINRSDNANTIEFSGRALYTTTPTYYFGGTPSADALAGSKVAQVRMLNQYSSDY</sequence>
<dbReference type="EMBL" id="MT142520">
    <property type="protein sequence ID" value="QJA83925.1"/>
    <property type="molecule type" value="Genomic_DNA"/>
</dbReference>
<evidence type="ECO:0000313" key="1">
    <source>
        <dbReference type="EMBL" id="QJA50713.1"/>
    </source>
</evidence>
<gene>
    <name evidence="2" type="ORF">MM415A00246_0047</name>
    <name evidence="1" type="ORF">TM448A01877_0007</name>
</gene>
<reference evidence="1" key="1">
    <citation type="submission" date="2020-03" db="EMBL/GenBank/DDBJ databases">
        <title>The deep terrestrial virosphere.</title>
        <authorList>
            <person name="Holmfeldt K."/>
            <person name="Nilsson E."/>
            <person name="Simone D."/>
            <person name="Lopez-Fernandez M."/>
            <person name="Wu X."/>
            <person name="de Brujin I."/>
            <person name="Lundin D."/>
            <person name="Andersson A."/>
            <person name="Bertilsson S."/>
            <person name="Dopson M."/>
        </authorList>
    </citation>
    <scope>NUCLEOTIDE SEQUENCE</scope>
    <source>
        <strain evidence="2">MM415A00246</strain>
        <strain evidence="1">TM448A01877</strain>
    </source>
</reference>
<name>A0A6H1ZS07_9ZZZZ</name>
<accession>A0A6H1ZS07</accession>
<dbReference type="EMBL" id="MT144213">
    <property type="protein sequence ID" value="QJA50713.1"/>
    <property type="molecule type" value="Genomic_DNA"/>
</dbReference>
<protein>
    <recommendedName>
        <fullName evidence="3">Tail protein</fullName>
    </recommendedName>
</protein>
<evidence type="ECO:0000313" key="2">
    <source>
        <dbReference type="EMBL" id="QJA83925.1"/>
    </source>
</evidence>
<organism evidence="1">
    <name type="scientific">viral metagenome</name>
    <dbReference type="NCBI Taxonomy" id="1070528"/>
    <lineage>
        <taxon>unclassified sequences</taxon>
        <taxon>metagenomes</taxon>
        <taxon>organismal metagenomes</taxon>
    </lineage>
</organism>
<proteinExistence type="predicted"/>